<comment type="similarity">
    <text evidence="2">Belongs to the peptidase A1 family.</text>
</comment>
<dbReference type="InterPro" id="IPR033121">
    <property type="entry name" value="PEPTIDASE_A1"/>
</dbReference>
<dbReference type="PROSITE" id="PS51767">
    <property type="entry name" value="PEPTIDASE_A1"/>
    <property type="match status" value="1"/>
</dbReference>
<dbReference type="PANTHER" id="PTHR47965">
    <property type="entry name" value="ASPARTYL PROTEASE-RELATED"/>
    <property type="match status" value="1"/>
</dbReference>
<dbReference type="OMA" id="TDGYPSF"/>
<dbReference type="InterPro" id="IPR032861">
    <property type="entry name" value="TAXi_N"/>
</dbReference>
<keyword evidence="4 5" id="KW-0732">Signal</keyword>
<protein>
    <recommendedName>
        <fullName evidence="6">Peptidase A1 domain-containing protein</fullName>
    </recommendedName>
</protein>
<sequence length="419" mass="45146">MASSSTSLLCSLLFFFVLLVFPANAQNGVPLSLKKDPKTRQYYTTITMGSNRSPINVIIDIGGPYLWFSCNDYKSNTYAPIPCGSPKCELAKGIGCYGCNLPKRPGCTNDTCAASPYNPFTNMLVSQGFYEDSFHPAGRLAPLPRYIFSCMDKDYLEGLASGTTGMLGLGRTDISLHKQVAGVFGFADKFSVCFPSSSSSLGFGKLLVGGIVFTESTIATKTTPLVVNPVSTYPIFVEGERSDEYFIGVKSIRVAGETVSVKDSYFAIDKNGVGGTKISSLQNFTALHNSIYKPFARAFVKAAANMKIKSAAAVAPFRACFKSETITRTAAGALVPDIDFVLPGNDVYWRISGANAMVEVDRKTSCLAFVDGGSEPRSSIVIGGHQMEENFLEFDLVNSQLKFSSSLLVQNKTCSNVIV</sequence>
<dbReference type="PhylomeDB" id="A0A022RNI7"/>
<evidence type="ECO:0000256" key="5">
    <source>
        <dbReference type="SAM" id="SignalP"/>
    </source>
</evidence>
<proteinExistence type="inferred from homology"/>
<dbReference type="InterPro" id="IPR021109">
    <property type="entry name" value="Peptidase_aspartic_dom_sf"/>
</dbReference>
<evidence type="ECO:0000256" key="3">
    <source>
        <dbReference type="ARBA" id="ARBA00022525"/>
    </source>
</evidence>
<dbReference type="KEGG" id="egt:105953249"/>
<evidence type="ECO:0000256" key="1">
    <source>
        <dbReference type="ARBA" id="ARBA00004239"/>
    </source>
</evidence>
<feature type="signal peptide" evidence="5">
    <location>
        <begin position="1"/>
        <end position="25"/>
    </location>
</feature>
<dbReference type="eggNOG" id="KOG1339">
    <property type="taxonomic scope" value="Eukaryota"/>
</dbReference>
<dbReference type="GO" id="GO:0006508">
    <property type="term" value="P:proteolysis"/>
    <property type="evidence" value="ECO:0007669"/>
    <property type="project" value="InterPro"/>
</dbReference>
<dbReference type="AlphaFoldDB" id="A0A022RNI7"/>
<dbReference type="Proteomes" id="UP000030748">
    <property type="component" value="Unassembled WGS sequence"/>
</dbReference>
<dbReference type="Pfam" id="PF14543">
    <property type="entry name" value="TAXi_N"/>
    <property type="match status" value="1"/>
</dbReference>
<keyword evidence="8" id="KW-1185">Reference proteome</keyword>
<dbReference type="OrthoDB" id="1882431at2759"/>
<gene>
    <name evidence="7" type="ORF">MIMGU_mgv1a024772mg</name>
</gene>
<evidence type="ECO:0000313" key="7">
    <source>
        <dbReference type="EMBL" id="EYU41536.1"/>
    </source>
</evidence>
<dbReference type="STRING" id="4155.A0A022RNI7"/>
<dbReference type="InterPro" id="IPR001461">
    <property type="entry name" value="Aspartic_peptidase_A1"/>
</dbReference>
<feature type="chain" id="PRO_5001508230" description="Peptidase A1 domain-containing protein" evidence="5">
    <location>
        <begin position="26"/>
        <end position="419"/>
    </location>
</feature>
<organism evidence="7 8">
    <name type="scientific">Erythranthe guttata</name>
    <name type="common">Yellow monkey flower</name>
    <name type="synonym">Mimulus guttatus</name>
    <dbReference type="NCBI Taxonomy" id="4155"/>
    <lineage>
        <taxon>Eukaryota</taxon>
        <taxon>Viridiplantae</taxon>
        <taxon>Streptophyta</taxon>
        <taxon>Embryophyta</taxon>
        <taxon>Tracheophyta</taxon>
        <taxon>Spermatophyta</taxon>
        <taxon>Magnoliopsida</taxon>
        <taxon>eudicotyledons</taxon>
        <taxon>Gunneridae</taxon>
        <taxon>Pentapetalae</taxon>
        <taxon>asterids</taxon>
        <taxon>lamiids</taxon>
        <taxon>Lamiales</taxon>
        <taxon>Phrymaceae</taxon>
        <taxon>Erythranthe</taxon>
    </lineage>
</organism>
<dbReference type="EMBL" id="KI630320">
    <property type="protein sequence ID" value="EYU41536.1"/>
    <property type="molecule type" value="Genomic_DNA"/>
</dbReference>
<reference evidence="7 8" key="1">
    <citation type="journal article" date="2013" name="Proc. Natl. Acad. Sci. U.S.A.">
        <title>Fine-scale variation in meiotic recombination in Mimulus inferred from population shotgun sequencing.</title>
        <authorList>
            <person name="Hellsten U."/>
            <person name="Wright K.M."/>
            <person name="Jenkins J."/>
            <person name="Shu S."/>
            <person name="Yuan Y."/>
            <person name="Wessler S.R."/>
            <person name="Schmutz J."/>
            <person name="Willis J.H."/>
            <person name="Rokhsar D.S."/>
        </authorList>
    </citation>
    <scope>NUCLEOTIDE SEQUENCE [LARGE SCALE GENOMIC DNA]</scope>
    <source>
        <strain evidence="8">cv. DUN x IM62</strain>
    </source>
</reference>
<feature type="domain" description="Peptidase A1" evidence="6">
    <location>
        <begin position="42"/>
        <end position="404"/>
    </location>
</feature>
<evidence type="ECO:0000259" key="6">
    <source>
        <dbReference type="PROSITE" id="PS51767"/>
    </source>
</evidence>
<dbReference type="Gene3D" id="2.40.70.10">
    <property type="entry name" value="Acid Proteases"/>
    <property type="match status" value="2"/>
</dbReference>
<dbReference type="GO" id="GO:0005576">
    <property type="term" value="C:extracellular region"/>
    <property type="evidence" value="ECO:0007669"/>
    <property type="project" value="UniProtKB-SubCell"/>
</dbReference>
<dbReference type="PANTHER" id="PTHR47965:SF68">
    <property type="entry name" value="BASIC 7S GLOBULIN-LIKE"/>
    <property type="match status" value="1"/>
</dbReference>
<name>A0A022RNI7_ERYGU</name>
<dbReference type="Pfam" id="PF14541">
    <property type="entry name" value="TAXi_C"/>
    <property type="match status" value="1"/>
</dbReference>
<dbReference type="InterPro" id="IPR032799">
    <property type="entry name" value="TAXi_C"/>
</dbReference>
<evidence type="ECO:0000256" key="4">
    <source>
        <dbReference type="ARBA" id="ARBA00022729"/>
    </source>
</evidence>
<keyword evidence="3" id="KW-0964">Secreted</keyword>
<dbReference type="FunFam" id="2.40.70.10:FF:000041">
    <property type="entry name" value="Basic 7S globulin"/>
    <property type="match status" value="1"/>
</dbReference>
<evidence type="ECO:0000256" key="2">
    <source>
        <dbReference type="ARBA" id="ARBA00007447"/>
    </source>
</evidence>
<evidence type="ECO:0000313" key="8">
    <source>
        <dbReference type="Proteomes" id="UP000030748"/>
    </source>
</evidence>
<accession>A0A022RNI7</accession>
<dbReference type="SUPFAM" id="SSF50630">
    <property type="entry name" value="Acid proteases"/>
    <property type="match status" value="1"/>
</dbReference>
<comment type="subcellular location">
    <subcellularLocation>
        <location evidence="1">Secreted</location>
        <location evidence="1">Extracellular space</location>
    </subcellularLocation>
</comment>
<dbReference type="GO" id="GO:0004190">
    <property type="term" value="F:aspartic-type endopeptidase activity"/>
    <property type="evidence" value="ECO:0007669"/>
    <property type="project" value="InterPro"/>
</dbReference>